<feature type="domain" description="Hemerythrin-like" evidence="2">
    <location>
        <begin position="101"/>
        <end position="215"/>
    </location>
</feature>
<dbReference type="Proteomes" id="UP000594873">
    <property type="component" value="Chromosome"/>
</dbReference>
<reference evidence="3 4" key="1">
    <citation type="submission" date="2020-11" db="EMBL/GenBank/DDBJ databases">
        <title>Genome seq and assembly of Sphingosinicella sp.</title>
        <authorList>
            <person name="Chhetri G."/>
        </authorList>
    </citation>
    <scope>NUCLEOTIDE SEQUENCE [LARGE SCALE GENOMIC DNA]</scope>
    <source>
        <strain evidence="3 4">UDD2</strain>
    </source>
</reference>
<organism evidence="3 4">
    <name type="scientific">Allosphingosinicella flava</name>
    <dbReference type="NCBI Taxonomy" id="2771430"/>
    <lineage>
        <taxon>Bacteria</taxon>
        <taxon>Pseudomonadati</taxon>
        <taxon>Pseudomonadota</taxon>
        <taxon>Alphaproteobacteria</taxon>
        <taxon>Sphingomonadales</taxon>
        <taxon>Sphingomonadaceae</taxon>
        <taxon>Allosphingosinicella</taxon>
    </lineage>
</organism>
<dbReference type="Gene3D" id="1.20.120.520">
    <property type="entry name" value="nmb1532 protein domain like"/>
    <property type="match status" value="1"/>
</dbReference>
<dbReference type="PANTHER" id="PTHR35585">
    <property type="entry name" value="HHE DOMAIN PROTEIN (AFU_ORTHOLOGUE AFUA_4G00730)"/>
    <property type="match status" value="1"/>
</dbReference>
<dbReference type="EMBL" id="CP065592">
    <property type="protein sequence ID" value="QPQ55771.1"/>
    <property type="molecule type" value="Genomic_DNA"/>
</dbReference>
<gene>
    <name evidence="3" type="ORF">IC614_04055</name>
</gene>
<accession>A0A7T2GKX6</accession>
<evidence type="ECO:0000259" key="2">
    <source>
        <dbReference type="Pfam" id="PF01814"/>
    </source>
</evidence>
<feature type="compositionally biased region" description="Low complexity" evidence="1">
    <location>
        <begin position="1"/>
        <end position="20"/>
    </location>
</feature>
<evidence type="ECO:0000256" key="1">
    <source>
        <dbReference type="SAM" id="MobiDB-lite"/>
    </source>
</evidence>
<dbReference type="RefSeq" id="WP_200972541.1">
    <property type="nucleotide sequence ID" value="NZ_CP065592.1"/>
</dbReference>
<evidence type="ECO:0000313" key="4">
    <source>
        <dbReference type="Proteomes" id="UP000594873"/>
    </source>
</evidence>
<keyword evidence="4" id="KW-1185">Reference proteome</keyword>
<sequence length="240" mass="26641">MATRETSRSSSRNNGTTSRSRTVDRGATSANKSNRSSTSENSSNAGTGQRGGSGRSAFSWDNGGRTAVIGAAVAGVAAGFAANFGRKFIVQFATGRSDWFESLRNEHEMTLAIFDKIEATRDDQAMMRGMLTMQLKHALSKHAMEEENVIYPALREANEAADADHLNSDHGYVKTFLYEMDNIPKDSPQWLAKVKEFRTMLEAHIREEEDRIFPEFHSMLSEEQNKKLTAAMHKEGLKLA</sequence>
<dbReference type="AlphaFoldDB" id="A0A7T2GKX6"/>
<dbReference type="Pfam" id="PF01814">
    <property type="entry name" value="Hemerythrin"/>
    <property type="match status" value="1"/>
</dbReference>
<feature type="compositionally biased region" description="Low complexity" evidence="1">
    <location>
        <begin position="31"/>
        <end position="44"/>
    </location>
</feature>
<evidence type="ECO:0000313" key="3">
    <source>
        <dbReference type="EMBL" id="QPQ55771.1"/>
    </source>
</evidence>
<dbReference type="CDD" id="cd12108">
    <property type="entry name" value="Hr-like"/>
    <property type="match status" value="1"/>
</dbReference>
<dbReference type="KEGG" id="sflv:IC614_04055"/>
<dbReference type="InterPro" id="IPR012312">
    <property type="entry name" value="Hemerythrin-like"/>
</dbReference>
<protein>
    <submittedName>
        <fullName evidence="3">Hemerythrin domain-containing protein</fullName>
    </submittedName>
</protein>
<name>A0A7T2GKX6_9SPHN</name>
<dbReference type="PANTHER" id="PTHR35585:SF1">
    <property type="entry name" value="HHE DOMAIN PROTEIN (AFU_ORTHOLOGUE AFUA_4G00730)"/>
    <property type="match status" value="1"/>
</dbReference>
<proteinExistence type="predicted"/>
<feature type="region of interest" description="Disordered" evidence="1">
    <location>
        <begin position="1"/>
        <end position="58"/>
    </location>
</feature>